<dbReference type="InterPro" id="IPR009818">
    <property type="entry name" value="PAM2_motif"/>
</dbReference>
<evidence type="ECO:0000256" key="1">
    <source>
        <dbReference type="SAM" id="MobiDB-lite"/>
    </source>
</evidence>
<reference evidence="3" key="1">
    <citation type="journal article" date="2017" name="Front. Plant Sci.">
        <title>Climate Clever Clovers: New Paradigm to Reduce the Environmental Footprint of Ruminants by Breeding Low Methanogenic Forages Utilizing Haplotype Variation.</title>
        <authorList>
            <person name="Kaur P."/>
            <person name="Appels R."/>
            <person name="Bayer P.E."/>
            <person name="Keeble-Gagnere G."/>
            <person name="Wang J."/>
            <person name="Hirakawa H."/>
            <person name="Shirasawa K."/>
            <person name="Vercoe P."/>
            <person name="Stefanova K."/>
            <person name="Durmic Z."/>
            <person name="Nichols P."/>
            <person name="Revell C."/>
            <person name="Isobe S.N."/>
            <person name="Edwards D."/>
            <person name="Erskine W."/>
        </authorList>
    </citation>
    <scope>NUCLEOTIDE SEQUENCE [LARGE SCALE GENOMIC DNA]</scope>
    <source>
        <strain evidence="3">cv. Daliak</strain>
    </source>
</reference>
<protein>
    <submittedName>
        <fullName evidence="2">Uncharacterized protein</fullName>
    </submittedName>
</protein>
<organism evidence="2 3">
    <name type="scientific">Trifolium subterraneum</name>
    <name type="common">Subterranean clover</name>
    <dbReference type="NCBI Taxonomy" id="3900"/>
    <lineage>
        <taxon>Eukaryota</taxon>
        <taxon>Viridiplantae</taxon>
        <taxon>Streptophyta</taxon>
        <taxon>Embryophyta</taxon>
        <taxon>Tracheophyta</taxon>
        <taxon>Spermatophyta</taxon>
        <taxon>Magnoliopsida</taxon>
        <taxon>eudicotyledons</taxon>
        <taxon>Gunneridae</taxon>
        <taxon>Pentapetalae</taxon>
        <taxon>rosids</taxon>
        <taxon>fabids</taxon>
        <taxon>Fabales</taxon>
        <taxon>Fabaceae</taxon>
        <taxon>Papilionoideae</taxon>
        <taxon>50 kb inversion clade</taxon>
        <taxon>NPAAA clade</taxon>
        <taxon>Hologalegina</taxon>
        <taxon>IRL clade</taxon>
        <taxon>Trifolieae</taxon>
        <taxon>Trifolium</taxon>
    </lineage>
</organism>
<dbReference type="GO" id="GO:0003729">
    <property type="term" value="F:mRNA binding"/>
    <property type="evidence" value="ECO:0007669"/>
    <property type="project" value="TreeGrafter"/>
</dbReference>
<feature type="compositionally biased region" description="Low complexity" evidence="1">
    <location>
        <begin position="93"/>
        <end position="108"/>
    </location>
</feature>
<proteinExistence type="predicted"/>
<dbReference type="Pfam" id="PF07145">
    <property type="entry name" value="PAM2"/>
    <property type="match status" value="1"/>
</dbReference>
<feature type="compositionally biased region" description="Low complexity" evidence="1">
    <location>
        <begin position="25"/>
        <end position="39"/>
    </location>
</feature>
<dbReference type="OrthoDB" id="2275718at2759"/>
<keyword evidence="3" id="KW-1185">Reference proteome</keyword>
<accession>A0A2Z6MYH9</accession>
<dbReference type="GO" id="GO:0010494">
    <property type="term" value="C:cytoplasmic stress granule"/>
    <property type="evidence" value="ECO:0007669"/>
    <property type="project" value="TreeGrafter"/>
</dbReference>
<sequence>MAILSADLHSALNLKKDDSDKGGLSSTNASSYASSTHVSSKIDEKKTGSHGDLTGGSDSGKASWETKPLNSRGRSETRVSSGSDHVAGVATYSGPSLSPSSSLGSLSSEKSTLNPYAKEFKLNPNAKSFVPSQASVRPRSPVSDGSFYFPANVSSVPSMPTMPMGVGVGTSFAGQQPIMYNPQAAQMPPQPYFHQNGPQYGQLHGHPRQVLYMPSYLPETPYKGRNY</sequence>
<dbReference type="InterPro" id="IPR045117">
    <property type="entry name" value="ATXN2-like"/>
</dbReference>
<evidence type="ECO:0000313" key="2">
    <source>
        <dbReference type="EMBL" id="GAU28780.1"/>
    </source>
</evidence>
<name>A0A2Z6MYH9_TRISU</name>
<dbReference type="EMBL" id="DF973380">
    <property type="protein sequence ID" value="GAU28780.1"/>
    <property type="molecule type" value="Genomic_DNA"/>
</dbReference>
<dbReference type="Proteomes" id="UP000242715">
    <property type="component" value="Unassembled WGS sequence"/>
</dbReference>
<dbReference type="PANTHER" id="PTHR12854:SF7">
    <property type="entry name" value="ATAXIN-2 HOMOLOG"/>
    <property type="match status" value="1"/>
</dbReference>
<feature type="region of interest" description="Disordered" evidence="1">
    <location>
        <begin position="14"/>
        <end position="109"/>
    </location>
</feature>
<feature type="compositionally biased region" description="Basic and acidic residues" evidence="1">
    <location>
        <begin position="40"/>
        <end position="49"/>
    </location>
</feature>
<evidence type="ECO:0000313" key="3">
    <source>
        <dbReference type="Proteomes" id="UP000242715"/>
    </source>
</evidence>
<dbReference type="GO" id="GO:0034063">
    <property type="term" value="P:stress granule assembly"/>
    <property type="evidence" value="ECO:0007669"/>
    <property type="project" value="TreeGrafter"/>
</dbReference>
<dbReference type="PANTHER" id="PTHR12854">
    <property type="entry name" value="ATAXIN 2-RELATED"/>
    <property type="match status" value="1"/>
</dbReference>
<dbReference type="AlphaFoldDB" id="A0A2Z6MYH9"/>
<gene>
    <name evidence="2" type="ORF">TSUD_357650</name>
</gene>